<protein>
    <submittedName>
        <fullName evidence="1">Uncharacterized protein</fullName>
    </submittedName>
</protein>
<gene>
    <name evidence="1" type="ORF">KC19_1G235600</name>
</gene>
<dbReference type="EMBL" id="CM026421">
    <property type="protein sequence ID" value="KAG0592223.1"/>
    <property type="molecule type" value="Genomic_DNA"/>
</dbReference>
<name>A0A8T0JB68_CERPU</name>
<reference evidence="1" key="1">
    <citation type="submission" date="2020-06" db="EMBL/GenBank/DDBJ databases">
        <title>WGS assembly of Ceratodon purpureus strain R40.</title>
        <authorList>
            <person name="Carey S.B."/>
            <person name="Jenkins J."/>
            <person name="Shu S."/>
            <person name="Lovell J.T."/>
            <person name="Sreedasyam A."/>
            <person name="Maumus F."/>
            <person name="Tiley G.P."/>
            <person name="Fernandez-Pozo N."/>
            <person name="Barry K."/>
            <person name="Chen C."/>
            <person name="Wang M."/>
            <person name="Lipzen A."/>
            <person name="Daum C."/>
            <person name="Saski C.A."/>
            <person name="Payton A.C."/>
            <person name="Mcbreen J.C."/>
            <person name="Conrad R.E."/>
            <person name="Kollar L.M."/>
            <person name="Olsson S."/>
            <person name="Huttunen S."/>
            <person name="Landis J.B."/>
            <person name="Wickett N.J."/>
            <person name="Johnson M.G."/>
            <person name="Rensing S.A."/>
            <person name="Grimwood J."/>
            <person name="Schmutz J."/>
            <person name="Mcdaniel S.F."/>
        </authorList>
    </citation>
    <scope>NUCLEOTIDE SEQUENCE</scope>
    <source>
        <strain evidence="1">R40</strain>
    </source>
</reference>
<organism evidence="1 2">
    <name type="scientific">Ceratodon purpureus</name>
    <name type="common">Fire moss</name>
    <name type="synonym">Dicranum purpureum</name>
    <dbReference type="NCBI Taxonomy" id="3225"/>
    <lineage>
        <taxon>Eukaryota</taxon>
        <taxon>Viridiplantae</taxon>
        <taxon>Streptophyta</taxon>
        <taxon>Embryophyta</taxon>
        <taxon>Bryophyta</taxon>
        <taxon>Bryophytina</taxon>
        <taxon>Bryopsida</taxon>
        <taxon>Dicranidae</taxon>
        <taxon>Pseudoditrichales</taxon>
        <taxon>Ditrichaceae</taxon>
        <taxon>Ceratodon</taxon>
    </lineage>
</organism>
<dbReference type="AlphaFoldDB" id="A0A8T0JB68"/>
<comment type="caution">
    <text evidence="1">The sequence shown here is derived from an EMBL/GenBank/DDBJ whole genome shotgun (WGS) entry which is preliminary data.</text>
</comment>
<accession>A0A8T0JB68</accession>
<proteinExistence type="predicted"/>
<evidence type="ECO:0000313" key="2">
    <source>
        <dbReference type="Proteomes" id="UP000822688"/>
    </source>
</evidence>
<keyword evidence="2" id="KW-1185">Reference proteome</keyword>
<dbReference type="Proteomes" id="UP000822688">
    <property type="component" value="Chromosome 1"/>
</dbReference>
<sequence length="51" mass="5465">MSQCASRLQCRGTVWHCCGTVTTVCSLHCLHVLVVSACVDPCADVRIGESE</sequence>
<evidence type="ECO:0000313" key="1">
    <source>
        <dbReference type="EMBL" id="KAG0592223.1"/>
    </source>
</evidence>